<dbReference type="EMBL" id="NIDF01000350">
    <property type="protein sequence ID" value="TYJ51181.1"/>
    <property type="molecule type" value="Genomic_DNA"/>
</dbReference>
<feature type="compositionally biased region" description="Basic and acidic residues" evidence="1">
    <location>
        <begin position="356"/>
        <end position="365"/>
    </location>
</feature>
<evidence type="ECO:0000313" key="3">
    <source>
        <dbReference type="Proteomes" id="UP000322245"/>
    </source>
</evidence>
<evidence type="ECO:0000313" key="2">
    <source>
        <dbReference type="EMBL" id="TYJ51181.1"/>
    </source>
</evidence>
<dbReference type="Proteomes" id="UP000322245">
    <property type="component" value="Unassembled WGS sequence"/>
</dbReference>
<gene>
    <name evidence="2" type="ORF">B9479_008265</name>
</gene>
<organism evidence="2 3">
    <name type="scientific">Cryptococcus floricola</name>
    <dbReference type="NCBI Taxonomy" id="2591691"/>
    <lineage>
        <taxon>Eukaryota</taxon>
        <taxon>Fungi</taxon>
        <taxon>Dikarya</taxon>
        <taxon>Basidiomycota</taxon>
        <taxon>Agaricomycotina</taxon>
        <taxon>Tremellomycetes</taxon>
        <taxon>Tremellales</taxon>
        <taxon>Cryptococcaceae</taxon>
        <taxon>Cryptococcus</taxon>
    </lineage>
</organism>
<dbReference type="AlphaFoldDB" id="A0A5D3ALT5"/>
<accession>A0A5D3ALT5</accession>
<feature type="region of interest" description="Disordered" evidence="1">
    <location>
        <begin position="334"/>
        <end position="365"/>
    </location>
</feature>
<sequence>WEKVTVKRAKRSATNFLPSHPQAATHRLQRRRNTVTPLLMGPSIPKASPESAEIHARFMLALFHPWRSPADLTPRQAGSSYKSRFDTLFPCFSSEHRAIIGHMQEHTQCLDAKDDWSRQRRKRRGDLAMSGEGFDGYDDMDIDEGEGLSDEALEAVDCMLQESDPHDVENNAARGAPWVKEGKHESSIRSHEERGDSVSATLKAVCCSLGVRRQKVSEVVEHGIGRSPNRVEFRSKVFCFKNLMQSIRGVELESPEDEDATAAEALSTAPGMKFGRRPCGPYHRLVLHGSLIICRWFYQLAVKGMISRRKSDELRTSFEKPSADVAMAAIDKGYRKKSFDGNKKRGQNPPRKQRSSNHEKSLLPQ</sequence>
<proteinExistence type="predicted"/>
<protein>
    <submittedName>
        <fullName evidence="2">Uncharacterized protein</fullName>
    </submittedName>
</protein>
<reference evidence="2 3" key="1">
    <citation type="submission" date="2017-05" db="EMBL/GenBank/DDBJ databases">
        <title>The Genome Sequence of Tsuchiyaea wingfieldii DSM 27421.</title>
        <authorList>
            <person name="Cuomo C."/>
            <person name="Passer A."/>
            <person name="Billmyre B."/>
            <person name="Heitman J."/>
        </authorList>
    </citation>
    <scope>NUCLEOTIDE SEQUENCE [LARGE SCALE GENOMIC DNA]</scope>
    <source>
        <strain evidence="2 3">DSM 27421</strain>
    </source>
</reference>
<comment type="caution">
    <text evidence="2">The sequence shown here is derived from an EMBL/GenBank/DDBJ whole genome shotgun (WGS) entry which is preliminary data.</text>
</comment>
<feature type="non-terminal residue" evidence="2">
    <location>
        <position position="1"/>
    </location>
</feature>
<name>A0A5D3ALT5_9TREE</name>
<keyword evidence="3" id="KW-1185">Reference proteome</keyword>
<evidence type="ECO:0000256" key="1">
    <source>
        <dbReference type="SAM" id="MobiDB-lite"/>
    </source>
</evidence>